<organism evidence="1">
    <name type="scientific">Homo sapiens</name>
    <name type="common">Human</name>
    <dbReference type="NCBI Taxonomy" id="9606"/>
    <lineage>
        <taxon>Eukaryota</taxon>
        <taxon>Metazoa</taxon>
        <taxon>Chordata</taxon>
        <taxon>Craniata</taxon>
        <taxon>Vertebrata</taxon>
        <taxon>Euteleostomi</taxon>
        <taxon>Mammalia</taxon>
        <taxon>Eutheria</taxon>
        <taxon>Euarchontoglires</taxon>
        <taxon>Primates</taxon>
        <taxon>Haplorrhini</taxon>
        <taxon>Catarrhini</taxon>
        <taxon>Hominidae</taxon>
        <taxon>Homo</taxon>
    </lineage>
</organism>
<evidence type="ECO:0000313" key="1">
    <source>
        <dbReference type="EMBL" id="AAF69621.1"/>
    </source>
</evidence>
<accession>Q9P179</accession>
<proteinExistence type="evidence at transcript level"/>
<protein>
    <submittedName>
        <fullName evidence="1">PRO2214</fullName>
    </submittedName>
</protein>
<dbReference type="AlphaFoldDB" id="Q9P179"/>
<reference evidence="1" key="1">
    <citation type="submission" date="1999-01" db="EMBL/GenBank/DDBJ databases">
        <title>Functional prediction of the coding sequences of 79 new genes deduced by analysis of cDNA clones from human fetal liver.</title>
        <authorList>
            <person name="Zhang C."/>
            <person name="Yu Y."/>
            <person name="Zhang S."/>
            <person name="Wei H."/>
            <person name="Zhang Y."/>
            <person name="Zhou G."/>
            <person name="Bi J."/>
            <person name="Liu M."/>
            <person name="He F."/>
        </authorList>
    </citation>
    <scope>NUCLEOTIDE SEQUENCE</scope>
    <source>
        <tissue evidence="1">Liver</tissue>
    </source>
</reference>
<sequence length="66" mass="7694">MIFDLYILISTEHILFKFIELEAIFVLFSLHLQPIPEVPRHTRALCSYISATNLKPHFKSGLPIRN</sequence>
<name>Q9P179_HUMAN</name>
<dbReference type="EMBL" id="AF119867">
    <property type="protein sequence ID" value="AAF69621.1"/>
    <property type="molecule type" value="mRNA"/>
</dbReference>